<feature type="transmembrane region" description="Helical" evidence="1">
    <location>
        <begin position="198"/>
        <end position="219"/>
    </location>
</feature>
<dbReference type="EMBL" id="FNSD01000001">
    <property type="protein sequence ID" value="SEC36931.1"/>
    <property type="molecule type" value="Genomic_DNA"/>
</dbReference>
<keyword evidence="1" id="KW-1133">Transmembrane helix</keyword>
<protein>
    <submittedName>
        <fullName evidence="2">Uncharacterized protein</fullName>
    </submittedName>
</protein>
<evidence type="ECO:0000256" key="1">
    <source>
        <dbReference type="SAM" id="Phobius"/>
    </source>
</evidence>
<accession>A0A1H4RZB2</accession>
<name>A0A1H4RZB2_9BACT</name>
<dbReference type="RefSeq" id="WP_212733217.1">
    <property type="nucleotide sequence ID" value="NZ_FNSD01000001.1"/>
</dbReference>
<sequence length="227" mass="25224">MRTLEQDAVSRDAPEHSVTADECESWRAARLENNPEVELFAREEWKLACRIATSKGMAKSELLPRFLLHICEMSLRGRKEEITEQRIGMLIFNRPLGYNPGEDNIVRSYARTLRKRLDDYFLQDGRDEPLRMTIPRGGYVPLFAPAPTGDRRNEDSAPSIATPPQSIVAPSTRAMITRESPGTGTIAVVGDAGNDRRVWLAAALGMLCGALIATAIWFASAMAHRGQ</sequence>
<keyword evidence="1" id="KW-0472">Membrane</keyword>
<gene>
    <name evidence="2" type="ORF">SAMN05443244_3290</name>
</gene>
<proteinExistence type="predicted"/>
<evidence type="ECO:0000313" key="2">
    <source>
        <dbReference type="EMBL" id="SEC36931.1"/>
    </source>
</evidence>
<reference evidence="2 3" key="1">
    <citation type="submission" date="2016-10" db="EMBL/GenBank/DDBJ databases">
        <authorList>
            <person name="de Groot N.N."/>
        </authorList>
    </citation>
    <scope>NUCLEOTIDE SEQUENCE [LARGE SCALE GENOMIC DNA]</scope>
    <source>
        <strain evidence="2 3">AB35.6</strain>
    </source>
</reference>
<dbReference type="AlphaFoldDB" id="A0A1H4RZB2"/>
<keyword evidence="1" id="KW-0812">Transmembrane</keyword>
<dbReference type="Proteomes" id="UP000182409">
    <property type="component" value="Unassembled WGS sequence"/>
</dbReference>
<organism evidence="2 3">
    <name type="scientific">Terriglobus roseus</name>
    <dbReference type="NCBI Taxonomy" id="392734"/>
    <lineage>
        <taxon>Bacteria</taxon>
        <taxon>Pseudomonadati</taxon>
        <taxon>Acidobacteriota</taxon>
        <taxon>Terriglobia</taxon>
        <taxon>Terriglobales</taxon>
        <taxon>Acidobacteriaceae</taxon>
        <taxon>Terriglobus</taxon>
    </lineage>
</organism>
<evidence type="ECO:0000313" key="3">
    <source>
        <dbReference type="Proteomes" id="UP000182409"/>
    </source>
</evidence>